<feature type="chain" id="PRO_5046460100" evidence="5">
    <location>
        <begin position="31"/>
        <end position="335"/>
    </location>
</feature>
<evidence type="ECO:0000256" key="5">
    <source>
        <dbReference type="SAM" id="SignalP"/>
    </source>
</evidence>
<dbReference type="EMBL" id="BAAAIH010000024">
    <property type="protein sequence ID" value="GAA1279699.1"/>
    <property type="molecule type" value="Genomic_DNA"/>
</dbReference>
<evidence type="ECO:0000256" key="2">
    <source>
        <dbReference type="ARBA" id="ARBA00022448"/>
    </source>
</evidence>
<dbReference type="Pfam" id="PF01297">
    <property type="entry name" value="ZnuA"/>
    <property type="match status" value="1"/>
</dbReference>
<dbReference type="Proteomes" id="UP001500282">
    <property type="component" value="Unassembled WGS sequence"/>
</dbReference>
<evidence type="ECO:0000313" key="7">
    <source>
        <dbReference type="Proteomes" id="UP001500282"/>
    </source>
</evidence>
<feature type="region of interest" description="Disordered" evidence="4">
    <location>
        <begin position="125"/>
        <end position="165"/>
    </location>
</feature>
<comment type="similarity">
    <text evidence="1">Belongs to the bacterial solute-binding protein 9 family.</text>
</comment>
<keyword evidence="2" id="KW-0813">Transport</keyword>
<dbReference type="PANTHER" id="PTHR42953:SF3">
    <property type="entry name" value="HIGH-AFFINITY ZINC UPTAKE SYSTEM PROTEIN ZNUA"/>
    <property type="match status" value="1"/>
</dbReference>
<evidence type="ECO:0000313" key="6">
    <source>
        <dbReference type="EMBL" id="GAA1279699.1"/>
    </source>
</evidence>
<feature type="signal peptide" evidence="5">
    <location>
        <begin position="1"/>
        <end position="30"/>
    </location>
</feature>
<keyword evidence="3 5" id="KW-0732">Signal</keyword>
<proteinExistence type="inferred from homology"/>
<organism evidence="6 7">
    <name type="scientific">Streptomyces javensis</name>
    <dbReference type="NCBI Taxonomy" id="114698"/>
    <lineage>
        <taxon>Bacteria</taxon>
        <taxon>Bacillati</taxon>
        <taxon>Actinomycetota</taxon>
        <taxon>Actinomycetes</taxon>
        <taxon>Kitasatosporales</taxon>
        <taxon>Streptomycetaceae</taxon>
        <taxon>Streptomyces</taxon>
        <taxon>Streptomyces violaceusniger group</taxon>
    </lineage>
</organism>
<feature type="compositionally biased region" description="Basic and acidic residues" evidence="4">
    <location>
        <begin position="125"/>
        <end position="160"/>
    </location>
</feature>
<dbReference type="SUPFAM" id="SSF53807">
    <property type="entry name" value="Helical backbone' metal receptor"/>
    <property type="match status" value="1"/>
</dbReference>
<dbReference type="InterPro" id="IPR006127">
    <property type="entry name" value="ZnuA-like"/>
</dbReference>
<comment type="caution">
    <text evidence="6">The sequence shown here is derived from an EMBL/GenBank/DDBJ whole genome shotgun (WGS) entry which is preliminary data.</text>
</comment>
<keyword evidence="7" id="KW-1185">Reference proteome</keyword>
<name>A0ABP4HPZ0_9ACTN</name>
<dbReference type="InterPro" id="IPR050492">
    <property type="entry name" value="Bact_metal-bind_prot9"/>
</dbReference>
<evidence type="ECO:0000256" key="4">
    <source>
        <dbReference type="SAM" id="MobiDB-lite"/>
    </source>
</evidence>
<dbReference type="PANTHER" id="PTHR42953">
    <property type="entry name" value="HIGH-AFFINITY ZINC UPTAKE SYSTEM PROTEIN ZNUA-RELATED"/>
    <property type="match status" value="1"/>
</dbReference>
<accession>A0ABP4HPZ0</accession>
<protein>
    <submittedName>
        <fullName evidence="6">Zinc ABC transporter substrate-binding protein</fullName>
    </submittedName>
</protein>
<dbReference type="Gene3D" id="3.40.50.1980">
    <property type="entry name" value="Nitrogenase molybdenum iron protein domain"/>
    <property type="match status" value="2"/>
</dbReference>
<evidence type="ECO:0000256" key="3">
    <source>
        <dbReference type="ARBA" id="ARBA00022729"/>
    </source>
</evidence>
<dbReference type="PROSITE" id="PS51257">
    <property type="entry name" value="PROKAR_LIPOPROTEIN"/>
    <property type="match status" value="1"/>
</dbReference>
<reference evidence="7" key="1">
    <citation type="journal article" date="2019" name="Int. J. Syst. Evol. Microbiol.">
        <title>The Global Catalogue of Microorganisms (GCM) 10K type strain sequencing project: providing services to taxonomists for standard genome sequencing and annotation.</title>
        <authorList>
            <consortium name="The Broad Institute Genomics Platform"/>
            <consortium name="The Broad Institute Genome Sequencing Center for Infectious Disease"/>
            <person name="Wu L."/>
            <person name="Ma J."/>
        </authorList>
    </citation>
    <scope>NUCLEOTIDE SEQUENCE [LARGE SCALE GENOMIC DNA]</scope>
    <source>
        <strain evidence="7">JCM 11448</strain>
    </source>
</reference>
<gene>
    <name evidence="6" type="ORF">GCM10009579_44190</name>
</gene>
<evidence type="ECO:0000256" key="1">
    <source>
        <dbReference type="ARBA" id="ARBA00011028"/>
    </source>
</evidence>
<sequence>MNIRRLRPTTALVGAAALGLTTLTACSTNAGDGRTDGKLDVVASFYPMQFLAQRIGGPAVHVSSLTKPGVEPHDLEISPRQTADLSKAGLVVYLKGLQPSVDRAIAQAEPRQVADAASYTSLEDHGTEVEGEHGHGHGEEGEAGHSDEGESGHEGHDHSGDAAADPHIWLDPVRYAQVAKGVGKALEKADPDHAATYKKNTTALVKELNTLDQDFRSGLKGRSSDTFITTHAAFGYLAERYGLRQEAISGLDPESEPSPARIRGLHTIAKKDKVNTVFFETLVSDRTARTLAGDLHMRTDVLDPIEGIGSTSKGDDYIQVMRANLNALRKALGAK</sequence>